<proteinExistence type="predicted"/>
<gene>
    <name evidence="1" type="ORF">BAY60_29760</name>
</gene>
<dbReference type="Proteomes" id="UP000249915">
    <property type="component" value="Unassembled WGS sequence"/>
</dbReference>
<keyword evidence="2" id="KW-1185">Reference proteome</keyword>
<dbReference type="AlphaFoldDB" id="A0A2V4ATX8"/>
<comment type="caution">
    <text evidence="1">The sequence shown here is derived from an EMBL/GenBank/DDBJ whole genome shotgun (WGS) entry which is preliminary data.</text>
</comment>
<accession>A0A2V4ATX8</accession>
<evidence type="ECO:0000313" key="1">
    <source>
        <dbReference type="EMBL" id="PXY19007.1"/>
    </source>
</evidence>
<organism evidence="1 2">
    <name type="scientific">Prauserella muralis</name>
    <dbReference type="NCBI Taxonomy" id="588067"/>
    <lineage>
        <taxon>Bacteria</taxon>
        <taxon>Bacillati</taxon>
        <taxon>Actinomycetota</taxon>
        <taxon>Actinomycetes</taxon>
        <taxon>Pseudonocardiales</taxon>
        <taxon>Pseudonocardiaceae</taxon>
        <taxon>Prauserella</taxon>
    </lineage>
</organism>
<protein>
    <submittedName>
        <fullName evidence="1">Uncharacterized protein</fullName>
    </submittedName>
</protein>
<reference evidence="1 2" key="1">
    <citation type="submission" date="2016-07" db="EMBL/GenBank/DDBJ databases">
        <title>Draft genome sequence of Prauserella muralis DSM 45305, isolated from a mould-covered wall in an indoor environment.</title>
        <authorList>
            <person name="Ruckert C."/>
            <person name="Albersmeier A."/>
            <person name="Jiang C.-L."/>
            <person name="Jiang Y."/>
            <person name="Kalinowski J."/>
            <person name="Schneider O."/>
            <person name="Winkler A."/>
            <person name="Zotchev S.B."/>
        </authorList>
    </citation>
    <scope>NUCLEOTIDE SEQUENCE [LARGE SCALE GENOMIC DNA]</scope>
    <source>
        <strain evidence="1 2">DSM 45305</strain>
    </source>
</reference>
<dbReference type="OrthoDB" id="3697305at2"/>
<sequence>MGGSDLPNLDRNAYLACQARELAISTERSDPEHAVQVLRHVFAEAGTAAGLWMANWYFETLRSGTTDPAINAIVDECIQELENAYGLW</sequence>
<dbReference type="EMBL" id="MASW01000007">
    <property type="protein sequence ID" value="PXY19007.1"/>
    <property type="molecule type" value="Genomic_DNA"/>
</dbReference>
<name>A0A2V4ATX8_9PSEU</name>
<dbReference type="RefSeq" id="WP_112284934.1">
    <property type="nucleotide sequence ID" value="NZ_MASW01000007.1"/>
</dbReference>
<evidence type="ECO:0000313" key="2">
    <source>
        <dbReference type="Proteomes" id="UP000249915"/>
    </source>
</evidence>